<dbReference type="PROSITE" id="PS00445">
    <property type="entry name" value="FGGY_KINASES_2"/>
    <property type="match status" value="1"/>
</dbReference>
<keyword evidence="5 8" id="KW-0418">Kinase</keyword>
<dbReference type="InterPro" id="IPR050406">
    <property type="entry name" value="FGGY_Carb_Kinase"/>
</dbReference>
<keyword evidence="2 8" id="KW-0859">Xylose metabolism</keyword>
<feature type="domain" description="Carbohydrate kinase FGGY N-terminal" evidence="11">
    <location>
        <begin position="48"/>
        <end position="297"/>
    </location>
</feature>
<dbReference type="EC" id="2.7.1.17" evidence="8 10"/>
<name>A0AB37QW87_9PSED</name>
<feature type="site" description="Important for activity" evidence="8">
    <location>
        <position position="53"/>
    </location>
</feature>
<evidence type="ECO:0000256" key="3">
    <source>
        <dbReference type="ARBA" id="ARBA00022679"/>
    </source>
</evidence>
<dbReference type="PIRSF" id="PIRSF000538">
    <property type="entry name" value="GlpK"/>
    <property type="match status" value="1"/>
</dbReference>
<dbReference type="GO" id="GO:0004856">
    <property type="term" value="F:D-xylulokinase activity"/>
    <property type="evidence" value="ECO:0007669"/>
    <property type="project" value="UniProtKB-UniRule"/>
</dbReference>
<organism evidence="13 14">
    <name type="scientific">Pseudomonas coronafaciens pv. garcae</name>
    <dbReference type="NCBI Taxonomy" id="251653"/>
    <lineage>
        <taxon>Bacteria</taxon>
        <taxon>Pseudomonadati</taxon>
        <taxon>Pseudomonadota</taxon>
        <taxon>Gammaproteobacteria</taxon>
        <taxon>Pseudomonadales</taxon>
        <taxon>Pseudomonadaceae</taxon>
        <taxon>Pseudomonas</taxon>
        <taxon>Pseudomonas coronafaciens</taxon>
    </lineage>
</organism>
<dbReference type="Pfam" id="PF02782">
    <property type="entry name" value="FGGY_C"/>
    <property type="match status" value="1"/>
</dbReference>
<keyword evidence="6 8" id="KW-0067">ATP-binding</keyword>
<evidence type="ECO:0000259" key="11">
    <source>
        <dbReference type="Pfam" id="PF00370"/>
    </source>
</evidence>
<dbReference type="GO" id="GO:0042732">
    <property type="term" value="P:D-xylose metabolic process"/>
    <property type="evidence" value="ECO:0007669"/>
    <property type="project" value="UniProtKB-KW"/>
</dbReference>
<dbReference type="EMBL" id="RBSH01000029">
    <property type="protein sequence ID" value="RMS05978.1"/>
    <property type="molecule type" value="Genomic_DNA"/>
</dbReference>
<proteinExistence type="inferred from homology"/>
<dbReference type="SUPFAM" id="SSF53067">
    <property type="entry name" value="Actin-like ATPase domain"/>
    <property type="match status" value="2"/>
</dbReference>
<accession>A0AB37QW87</accession>
<protein>
    <recommendedName>
        <fullName evidence="8 10">Xylulose kinase</fullName>
        <shortName evidence="8 10">Xylulokinase</shortName>
        <ecNumber evidence="8 10">2.7.1.17</ecNumber>
    </recommendedName>
</protein>
<keyword evidence="7 8" id="KW-0119">Carbohydrate metabolism</keyword>
<dbReference type="NCBIfam" id="TIGR01312">
    <property type="entry name" value="XylB"/>
    <property type="match status" value="1"/>
</dbReference>
<feature type="binding site" evidence="8">
    <location>
        <begin position="127"/>
        <end position="128"/>
    </location>
    <ligand>
        <name>substrate</name>
    </ligand>
</feature>
<sequence length="540" mass="58281">MKKYSVWPFLNRPNSWRRSSKTSIICANWVSAALWKNFSPKGTEGHTMFLGIDCGTQGTKALVLDAESGKVLGEGSAPHSLISDHNGRREQDVQQWLDALQQAVREALALADVSGQQIQAIGVSGQQHGLVLLDDQGQVLRPAKLWCDTETAPENQRLLDYLGGAQGSLDRLGLVIAPGYTVSKLLWSKEQHPHVFERIDKVLLPHDYLNYWLTGRSCTEYGDASGTGYFNVRTREWDLPLLAHIDPSGRLGKALPPLIEADQPVGTLRPEIARLLGLNPDALVSSGGGDNMMGAIGTGNIQPGLITMSLGSSGTLYAYADQAQVSEHQSVATFCSSSGGWLPLICTMNLTNATTAFRELFALSITEFNQKIASAPIGAEGVLVLPFLNGERVPALPDATGSIVGLDSTNLTQANLCRAVVEGTTFGLRYGLDLLRDSGIRSEKIRLIGGGSKSGVWRQIVADIMDTPVICTDHSEAAALGAAIQAAWCWSKASGKTLELQQICERCVSLDQASETHPVARNVAAYQQVYQSYQAQVRNI</sequence>
<comment type="catalytic activity">
    <reaction evidence="8 10">
        <text>D-xylulose + ATP = D-xylulose 5-phosphate + ADP + H(+)</text>
        <dbReference type="Rhea" id="RHEA:10964"/>
        <dbReference type="ChEBI" id="CHEBI:15378"/>
        <dbReference type="ChEBI" id="CHEBI:17140"/>
        <dbReference type="ChEBI" id="CHEBI:30616"/>
        <dbReference type="ChEBI" id="CHEBI:57737"/>
        <dbReference type="ChEBI" id="CHEBI:456216"/>
        <dbReference type="EC" id="2.7.1.17"/>
    </reaction>
</comment>
<dbReference type="GO" id="GO:0005524">
    <property type="term" value="F:ATP binding"/>
    <property type="evidence" value="ECO:0007669"/>
    <property type="project" value="UniProtKB-UniRule"/>
</dbReference>
<evidence type="ECO:0000259" key="12">
    <source>
        <dbReference type="Pfam" id="PF02782"/>
    </source>
</evidence>
<evidence type="ECO:0000256" key="8">
    <source>
        <dbReference type="HAMAP-Rule" id="MF_02220"/>
    </source>
</evidence>
<evidence type="ECO:0000256" key="7">
    <source>
        <dbReference type="ARBA" id="ARBA00023277"/>
    </source>
</evidence>
<dbReference type="InterPro" id="IPR018485">
    <property type="entry name" value="FGGY_C"/>
</dbReference>
<dbReference type="Gene3D" id="3.30.420.40">
    <property type="match status" value="2"/>
</dbReference>
<dbReference type="HAMAP" id="MF_02220">
    <property type="entry name" value="XylB"/>
    <property type="match status" value="1"/>
</dbReference>
<feature type="domain" description="Carbohydrate kinase FGGY C-terminal" evidence="12">
    <location>
        <begin position="369"/>
        <end position="489"/>
    </location>
</feature>
<evidence type="ECO:0000256" key="10">
    <source>
        <dbReference type="RuleBase" id="RU364073"/>
    </source>
</evidence>
<dbReference type="InterPro" id="IPR018483">
    <property type="entry name" value="Carb_kinase_FGGY_CS"/>
</dbReference>
<comment type="caution">
    <text evidence="13">The sequence shown here is derived from an EMBL/GenBank/DDBJ whole genome shotgun (WGS) entry which is preliminary data.</text>
</comment>
<evidence type="ECO:0000313" key="14">
    <source>
        <dbReference type="Proteomes" id="UP000272613"/>
    </source>
</evidence>
<dbReference type="CDD" id="cd07809">
    <property type="entry name" value="ASKHA_NBD_FGGY_BaXK-like"/>
    <property type="match status" value="1"/>
</dbReference>
<evidence type="ECO:0000256" key="1">
    <source>
        <dbReference type="ARBA" id="ARBA00009156"/>
    </source>
</evidence>
<evidence type="ECO:0000256" key="2">
    <source>
        <dbReference type="ARBA" id="ARBA00022629"/>
    </source>
</evidence>
<evidence type="ECO:0000256" key="6">
    <source>
        <dbReference type="ARBA" id="ARBA00022840"/>
    </source>
</evidence>
<dbReference type="InterPro" id="IPR006000">
    <property type="entry name" value="Xylulokinase"/>
</dbReference>
<dbReference type="AlphaFoldDB" id="A0AB37QW87"/>
<reference evidence="13 14" key="1">
    <citation type="submission" date="2018-08" db="EMBL/GenBank/DDBJ databases">
        <title>Recombination of ecologically and evolutionarily significant loci maintains genetic cohesion in the Pseudomonas syringae species complex.</title>
        <authorList>
            <person name="Dillon M."/>
            <person name="Thakur S."/>
            <person name="Almeida R.N.D."/>
            <person name="Weir B.S."/>
            <person name="Guttman D.S."/>
        </authorList>
    </citation>
    <scope>NUCLEOTIDE SEQUENCE [LARGE SCALE GENOMIC DNA]</scope>
    <source>
        <strain evidence="13 14">ICMP 5019</strain>
    </source>
</reference>
<keyword evidence="4 8" id="KW-0547">Nucleotide-binding</keyword>
<comment type="similarity">
    <text evidence="1 8 9">Belongs to the FGGY kinase family.</text>
</comment>
<dbReference type="InterPro" id="IPR000577">
    <property type="entry name" value="Carb_kinase_FGGY"/>
</dbReference>
<dbReference type="GO" id="GO:0005998">
    <property type="term" value="P:xylulose catabolic process"/>
    <property type="evidence" value="ECO:0007669"/>
    <property type="project" value="UniProtKB-UniRule"/>
</dbReference>
<gene>
    <name evidence="8 10" type="primary">xylB</name>
    <name evidence="13" type="ORF">ALP74_04294</name>
</gene>
<dbReference type="PANTHER" id="PTHR43095">
    <property type="entry name" value="SUGAR KINASE"/>
    <property type="match status" value="1"/>
</dbReference>
<dbReference type="PANTHER" id="PTHR43095:SF5">
    <property type="entry name" value="XYLULOSE KINASE"/>
    <property type="match status" value="1"/>
</dbReference>
<keyword evidence="3 8" id="KW-0808">Transferase</keyword>
<dbReference type="InterPro" id="IPR018484">
    <property type="entry name" value="FGGY_N"/>
</dbReference>
<dbReference type="Pfam" id="PF00370">
    <property type="entry name" value="FGGY_N"/>
    <property type="match status" value="1"/>
</dbReference>
<evidence type="ECO:0000256" key="4">
    <source>
        <dbReference type="ARBA" id="ARBA00022741"/>
    </source>
</evidence>
<evidence type="ECO:0000256" key="5">
    <source>
        <dbReference type="ARBA" id="ARBA00022777"/>
    </source>
</evidence>
<dbReference type="InterPro" id="IPR043129">
    <property type="entry name" value="ATPase_NBD"/>
</dbReference>
<evidence type="ECO:0000313" key="13">
    <source>
        <dbReference type="EMBL" id="RMS05978.1"/>
    </source>
</evidence>
<feature type="active site" description="Proton acceptor" evidence="8">
    <location>
        <position position="290"/>
    </location>
</feature>
<dbReference type="Proteomes" id="UP000272613">
    <property type="component" value="Unassembled WGS sequence"/>
</dbReference>
<comment type="function">
    <text evidence="8">Catalyzes the phosphorylation of D-xylulose to D-xylulose 5-phosphate.</text>
</comment>
<evidence type="ECO:0000256" key="9">
    <source>
        <dbReference type="RuleBase" id="RU003733"/>
    </source>
</evidence>